<reference evidence="2 3" key="1">
    <citation type="submission" date="2023-10" db="EMBL/GenBank/DDBJ databases">
        <title>179-bfca-hs.</title>
        <authorList>
            <person name="Miliotis G."/>
            <person name="Sengupta P."/>
            <person name="Hameed A."/>
            <person name="Chuvochina M."/>
            <person name="Mcdonagh F."/>
            <person name="Simpson A.C."/>
            <person name="Singh N.K."/>
            <person name="Rekha P.D."/>
            <person name="Raman K."/>
            <person name="Hugenholtz P."/>
            <person name="Venkateswaran K."/>
        </authorList>
    </citation>
    <scope>NUCLEOTIDE SEQUENCE [LARGE SCALE GENOMIC DNA]</scope>
    <source>
        <strain evidence="2 3">179-BFC-A-HS</strain>
    </source>
</reference>
<dbReference type="InterPro" id="IPR010982">
    <property type="entry name" value="Lambda_DNA-bd_dom_sf"/>
</dbReference>
<name>A0ABU5CK42_9BACI</name>
<feature type="domain" description="HTH cro/C1-type" evidence="1">
    <location>
        <begin position="79"/>
        <end position="112"/>
    </location>
</feature>
<dbReference type="InterPro" id="IPR001387">
    <property type="entry name" value="Cro/C1-type_HTH"/>
</dbReference>
<evidence type="ECO:0000259" key="1">
    <source>
        <dbReference type="PROSITE" id="PS50943"/>
    </source>
</evidence>
<dbReference type="Gene3D" id="1.10.260.40">
    <property type="entry name" value="lambda repressor-like DNA-binding domains"/>
    <property type="match status" value="1"/>
</dbReference>
<keyword evidence="3" id="KW-1185">Reference proteome</keyword>
<accession>A0ABU5CK42</accession>
<comment type="caution">
    <text evidence="2">The sequence shown here is derived from an EMBL/GenBank/DDBJ whole genome shotgun (WGS) entry which is preliminary data.</text>
</comment>
<sequence>MEQVTSDEGLHFVKNRGFTICYTPSMEIMPISYFDYEKVLYYDFDEVVPMRISDLCRQHNTTVYGISKGIKNKYNINIQSTINEIMQKRTKAPTIGTIFYISEALGISLKEFFIDPKFNQIDGIDNITQKIT</sequence>
<proteinExistence type="predicted"/>
<evidence type="ECO:0000313" key="3">
    <source>
        <dbReference type="Proteomes" id="UP001228376"/>
    </source>
</evidence>
<dbReference type="RefSeq" id="WP_320385007.1">
    <property type="nucleotide sequence ID" value="NZ_JAROCA020000002.1"/>
</dbReference>
<dbReference type="Proteomes" id="UP001228376">
    <property type="component" value="Unassembled WGS sequence"/>
</dbReference>
<dbReference type="PROSITE" id="PS50943">
    <property type="entry name" value="HTH_CROC1"/>
    <property type="match status" value="1"/>
</dbReference>
<gene>
    <name evidence="2" type="ORF">P5G51_015675</name>
</gene>
<evidence type="ECO:0000313" key="2">
    <source>
        <dbReference type="EMBL" id="MDY0406610.1"/>
    </source>
</evidence>
<dbReference type="EMBL" id="JAROCA020000002">
    <property type="protein sequence ID" value="MDY0406610.1"/>
    <property type="molecule type" value="Genomic_DNA"/>
</dbReference>
<organism evidence="2 3">
    <name type="scientific">Tigheibacillus jepli</name>
    <dbReference type="NCBI Taxonomy" id="3035914"/>
    <lineage>
        <taxon>Bacteria</taxon>
        <taxon>Bacillati</taxon>
        <taxon>Bacillota</taxon>
        <taxon>Bacilli</taxon>
        <taxon>Bacillales</taxon>
        <taxon>Bacillaceae</taxon>
        <taxon>Tigheibacillus</taxon>
    </lineage>
</organism>
<protein>
    <submittedName>
        <fullName evidence="2">Helix-turn-helix domain-containing protein</fullName>
    </submittedName>
</protein>